<accession>A0ABT3CVE4</accession>
<reference evidence="2 3" key="1">
    <citation type="submission" date="2022-10" db="EMBL/GenBank/DDBJ databases">
        <title>Comparative genomics and taxonomic characterization of three novel marine species of genus Reichenbachiella exhibiting antioxidant and polysaccharide degradation activities.</title>
        <authorList>
            <person name="Muhammad N."/>
            <person name="Lee Y.-J."/>
            <person name="Ko J."/>
            <person name="Kim S.-G."/>
        </authorList>
    </citation>
    <scope>NUCLEOTIDE SEQUENCE [LARGE SCALE GENOMIC DNA]</scope>
    <source>
        <strain evidence="2 3">ABR2-5</strain>
    </source>
</reference>
<proteinExistence type="predicted"/>
<evidence type="ECO:0000256" key="1">
    <source>
        <dbReference type="SAM" id="SignalP"/>
    </source>
</evidence>
<feature type="signal peptide" evidence="1">
    <location>
        <begin position="1"/>
        <end position="19"/>
    </location>
</feature>
<comment type="caution">
    <text evidence="2">The sequence shown here is derived from an EMBL/GenBank/DDBJ whole genome shotgun (WGS) entry which is preliminary data.</text>
</comment>
<evidence type="ECO:0000313" key="2">
    <source>
        <dbReference type="EMBL" id="MCV9387208.1"/>
    </source>
</evidence>
<organism evidence="2 3">
    <name type="scientific">Reichenbachiella ulvae</name>
    <dbReference type="NCBI Taxonomy" id="2980104"/>
    <lineage>
        <taxon>Bacteria</taxon>
        <taxon>Pseudomonadati</taxon>
        <taxon>Bacteroidota</taxon>
        <taxon>Cytophagia</taxon>
        <taxon>Cytophagales</taxon>
        <taxon>Reichenbachiellaceae</taxon>
        <taxon>Reichenbachiella</taxon>
    </lineage>
</organism>
<protein>
    <submittedName>
        <fullName evidence="2">Uncharacterized protein</fullName>
    </submittedName>
</protein>
<keyword evidence="1" id="KW-0732">Signal</keyword>
<name>A0ABT3CVE4_9BACT</name>
<sequence>MKLLSLRFLTIQALFLSLAGCSLDEDQFKTWRKYSKLSVDDFQAEAPSPEGREFDAWLFAGLAIEQQNGRPVVKAVIDRYNSWFDSTRNNARVLNHEVYHANLHLIFANETNRLIRQNHLDWDESTELTNKMSSKSHEVQLMYDADTKHSRDTLQQMRWQLRIDSILNGQLVFEDIEELQ</sequence>
<dbReference type="Proteomes" id="UP001300692">
    <property type="component" value="Unassembled WGS sequence"/>
</dbReference>
<dbReference type="PROSITE" id="PS51257">
    <property type="entry name" value="PROKAR_LIPOPROTEIN"/>
    <property type="match status" value="1"/>
</dbReference>
<feature type="chain" id="PRO_5045170675" evidence="1">
    <location>
        <begin position="20"/>
        <end position="180"/>
    </location>
</feature>
<dbReference type="RefSeq" id="WP_264138035.1">
    <property type="nucleotide sequence ID" value="NZ_JAOYOD010000001.1"/>
</dbReference>
<gene>
    <name evidence="2" type="ORF">N7U62_11070</name>
</gene>
<evidence type="ECO:0000313" key="3">
    <source>
        <dbReference type="Proteomes" id="UP001300692"/>
    </source>
</evidence>
<dbReference type="EMBL" id="JAOYOD010000001">
    <property type="protein sequence ID" value="MCV9387208.1"/>
    <property type="molecule type" value="Genomic_DNA"/>
</dbReference>
<keyword evidence="3" id="KW-1185">Reference proteome</keyword>